<keyword evidence="5 9" id="KW-0269">Exonuclease</keyword>
<organism evidence="9 10">
    <name type="scientific">Desulfatitalea alkaliphila</name>
    <dbReference type="NCBI Taxonomy" id="2929485"/>
    <lineage>
        <taxon>Bacteria</taxon>
        <taxon>Pseudomonadati</taxon>
        <taxon>Thermodesulfobacteriota</taxon>
        <taxon>Desulfobacteria</taxon>
        <taxon>Desulfobacterales</taxon>
        <taxon>Desulfosarcinaceae</taxon>
        <taxon>Desulfatitalea</taxon>
    </lineage>
</organism>
<evidence type="ECO:0000313" key="9">
    <source>
        <dbReference type="EMBL" id="MCJ8501720.1"/>
    </source>
</evidence>
<keyword evidence="3" id="KW-0540">Nuclease</keyword>
<dbReference type="NCBIfam" id="TIGR00644">
    <property type="entry name" value="recJ"/>
    <property type="match status" value="1"/>
</dbReference>
<accession>A0AA41UJB6</accession>
<dbReference type="GO" id="GO:0008409">
    <property type="term" value="F:5'-3' exonuclease activity"/>
    <property type="evidence" value="ECO:0007669"/>
    <property type="project" value="InterPro"/>
</dbReference>
<sequence>MQTQWTLLQPDKDLVREIQQQLQCHPVTAAVLANRQIRSAEEAADFIKPDLGQLPPPACLTGMAEAVARIAEAIAHRERILVFGDYDADGITAAAVLHHFLQAAGADVICHLPHRIQEGYGLQTMHIMQLAVPRHVQLIVTVDCGSAGADAVATAKRFGIDVVVTDHHNTDGCLPGACAFINPKRETAPGPLNDLAGVGVAFYLVIALRAALREQGWWQQRPEPNLKGYCDLVAIGTVADMVSLRGVNRLLTRVGLEVINTGARPGIQALITAAGIRQLPITADDIAFRLAPRINAAGRIAHAHLAFDLLAAPTLAAAQPLAQDLDGLNQRRQQMENKILAEIDGRLANRPEWVTARKTLLLAGTQWHEGVLGIVAAKLVNRYHRPVVVLSARDDQAKGSGRSIPQVDLHHALACCDHLLEKFGGHRLAAGLTVATENITLLQAAFEAAVAEQLPAHDPAPELRIDSLITLDQISPQLLDELESLAPFGTDNPSPLFMARDVRVTTAAIVGQRHRRMVLCQPDQCTPPIGAMHFNITSDTPRAQSFEQLAFRLQWNRFRGAKEIQMIVEGF</sequence>
<feature type="domain" description="RecJ OB" evidence="8">
    <location>
        <begin position="465"/>
        <end position="569"/>
    </location>
</feature>
<dbReference type="Pfam" id="PF02272">
    <property type="entry name" value="DHHA1"/>
    <property type="match status" value="1"/>
</dbReference>
<dbReference type="InterPro" id="IPR004610">
    <property type="entry name" value="RecJ"/>
</dbReference>
<dbReference type="Gene3D" id="3.90.1640.30">
    <property type="match status" value="1"/>
</dbReference>
<dbReference type="PANTHER" id="PTHR30255:SF2">
    <property type="entry name" value="SINGLE-STRANDED-DNA-SPECIFIC EXONUCLEASE RECJ"/>
    <property type="match status" value="1"/>
</dbReference>
<dbReference type="InterPro" id="IPR003156">
    <property type="entry name" value="DHHA1_dom"/>
</dbReference>
<dbReference type="Proteomes" id="UP001165427">
    <property type="component" value="Unassembled WGS sequence"/>
</dbReference>
<evidence type="ECO:0000259" key="6">
    <source>
        <dbReference type="Pfam" id="PF01368"/>
    </source>
</evidence>
<proteinExistence type="inferred from homology"/>
<evidence type="ECO:0000256" key="2">
    <source>
        <dbReference type="ARBA" id="ARBA00019841"/>
    </source>
</evidence>
<comment type="caution">
    <text evidence="9">The sequence shown here is derived from an EMBL/GenBank/DDBJ whole genome shotgun (WGS) entry which is preliminary data.</text>
</comment>
<gene>
    <name evidence="9" type="primary">recJ</name>
    <name evidence="9" type="ORF">MRX98_14145</name>
</gene>
<evidence type="ECO:0000259" key="7">
    <source>
        <dbReference type="Pfam" id="PF02272"/>
    </source>
</evidence>
<evidence type="ECO:0000259" key="8">
    <source>
        <dbReference type="Pfam" id="PF17768"/>
    </source>
</evidence>
<evidence type="ECO:0000256" key="3">
    <source>
        <dbReference type="ARBA" id="ARBA00022722"/>
    </source>
</evidence>
<keyword evidence="4" id="KW-0378">Hydrolase</keyword>
<keyword evidence="10" id="KW-1185">Reference proteome</keyword>
<dbReference type="EMBL" id="JALJRB010000016">
    <property type="protein sequence ID" value="MCJ8501720.1"/>
    <property type="molecule type" value="Genomic_DNA"/>
</dbReference>
<dbReference type="Gene3D" id="3.10.310.30">
    <property type="match status" value="1"/>
</dbReference>
<evidence type="ECO:0000313" key="10">
    <source>
        <dbReference type="Proteomes" id="UP001165427"/>
    </source>
</evidence>
<reference evidence="9" key="1">
    <citation type="submission" date="2022-04" db="EMBL/GenBank/DDBJ databases">
        <title>Desulfatitalea alkaliphila sp. nov., a novel anaerobic sulfate-reducing bacterium isolated from terrestrial mud volcano, Taman Peninsula, Russia.</title>
        <authorList>
            <person name="Khomyakova M.A."/>
            <person name="Merkel A.Y."/>
            <person name="Slobodkin A.I."/>
        </authorList>
    </citation>
    <scope>NUCLEOTIDE SEQUENCE</scope>
    <source>
        <strain evidence="9">M08but</strain>
    </source>
</reference>
<dbReference type="InterPro" id="IPR038763">
    <property type="entry name" value="DHH_sf"/>
</dbReference>
<evidence type="ECO:0000256" key="1">
    <source>
        <dbReference type="ARBA" id="ARBA00005915"/>
    </source>
</evidence>
<evidence type="ECO:0000256" key="4">
    <source>
        <dbReference type="ARBA" id="ARBA00022801"/>
    </source>
</evidence>
<feature type="domain" description="DHHA1" evidence="7">
    <location>
        <begin position="364"/>
        <end position="451"/>
    </location>
</feature>
<feature type="domain" description="DDH" evidence="6">
    <location>
        <begin position="79"/>
        <end position="237"/>
    </location>
</feature>
<dbReference type="GO" id="GO:0006310">
    <property type="term" value="P:DNA recombination"/>
    <property type="evidence" value="ECO:0007669"/>
    <property type="project" value="InterPro"/>
</dbReference>
<dbReference type="RefSeq" id="WP_246910647.1">
    <property type="nucleotide sequence ID" value="NZ_JALJRB010000016.1"/>
</dbReference>
<dbReference type="GO" id="GO:0006281">
    <property type="term" value="P:DNA repair"/>
    <property type="evidence" value="ECO:0007669"/>
    <property type="project" value="InterPro"/>
</dbReference>
<dbReference type="InterPro" id="IPR001667">
    <property type="entry name" value="DDH_dom"/>
</dbReference>
<dbReference type="PANTHER" id="PTHR30255">
    <property type="entry name" value="SINGLE-STRANDED-DNA-SPECIFIC EXONUCLEASE RECJ"/>
    <property type="match status" value="1"/>
</dbReference>
<protein>
    <recommendedName>
        <fullName evidence="2">Single-stranded-DNA-specific exonuclease RecJ</fullName>
    </recommendedName>
</protein>
<evidence type="ECO:0000256" key="5">
    <source>
        <dbReference type="ARBA" id="ARBA00022839"/>
    </source>
</evidence>
<dbReference type="Pfam" id="PF17768">
    <property type="entry name" value="RecJ_OB"/>
    <property type="match status" value="1"/>
</dbReference>
<dbReference type="InterPro" id="IPR051673">
    <property type="entry name" value="SSDNA_exonuclease_RecJ"/>
</dbReference>
<name>A0AA41UJB6_9BACT</name>
<dbReference type="Pfam" id="PF01368">
    <property type="entry name" value="DHH"/>
    <property type="match status" value="1"/>
</dbReference>
<dbReference type="AlphaFoldDB" id="A0AA41UJB6"/>
<comment type="similarity">
    <text evidence="1">Belongs to the RecJ family.</text>
</comment>
<dbReference type="SUPFAM" id="SSF64182">
    <property type="entry name" value="DHH phosphoesterases"/>
    <property type="match status" value="1"/>
</dbReference>
<dbReference type="InterPro" id="IPR041122">
    <property type="entry name" value="RecJ_OB"/>
</dbReference>
<dbReference type="GO" id="GO:0003676">
    <property type="term" value="F:nucleic acid binding"/>
    <property type="evidence" value="ECO:0007669"/>
    <property type="project" value="InterPro"/>
</dbReference>